<proteinExistence type="predicted"/>
<organism evidence="1">
    <name type="scientific">Rhizophora mucronata</name>
    <name type="common">Asiatic mangrove</name>
    <dbReference type="NCBI Taxonomy" id="61149"/>
    <lineage>
        <taxon>Eukaryota</taxon>
        <taxon>Viridiplantae</taxon>
        <taxon>Streptophyta</taxon>
        <taxon>Embryophyta</taxon>
        <taxon>Tracheophyta</taxon>
        <taxon>Spermatophyta</taxon>
        <taxon>Magnoliopsida</taxon>
        <taxon>eudicotyledons</taxon>
        <taxon>Gunneridae</taxon>
        <taxon>Pentapetalae</taxon>
        <taxon>rosids</taxon>
        <taxon>fabids</taxon>
        <taxon>Malpighiales</taxon>
        <taxon>Rhizophoraceae</taxon>
        <taxon>Rhizophora</taxon>
    </lineage>
</organism>
<reference evidence="1" key="1">
    <citation type="submission" date="2018-02" db="EMBL/GenBank/DDBJ databases">
        <title>Rhizophora mucronata_Transcriptome.</title>
        <authorList>
            <person name="Meera S.P."/>
            <person name="Sreeshan A."/>
            <person name="Augustine A."/>
        </authorList>
    </citation>
    <scope>NUCLEOTIDE SEQUENCE</scope>
    <source>
        <tissue evidence="1">Leaf</tissue>
    </source>
</reference>
<dbReference type="EMBL" id="GGEC01055107">
    <property type="protein sequence ID" value="MBX35591.1"/>
    <property type="molecule type" value="Transcribed_RNA"/>
</dbReference>
<evidence type="ECO:0000313" key="1">
    <source>
        <dbReference type="EMBL" id="MBX35591.1"/>
    </source>
</evidence>
<dbReference type="AlphaFoldDB" id="A0A2P2MZD7"/>
<accession>A0A2P2MZD7</accession>
<protein>
    <submittedName>
        <fullName evidence="1">Uncharacterized protein</fullName>
    </submittedName>
</protein>
<name>A0A2P2MZD7_RHIMU</name>
<sequence length="25" mass="2931">MTHSLQQFPHLAHRLTMRTKALIAK</sequence>